<proteinExistence type="predicted"/>
<evidence type="ECO:0000313" key="1">
    <source>
        <dbReference type="EMBL" id="KAH7932856.1"/>
    </source>
</evidence>
<dbReference type="EMBL" id="CM023478">
    <property type="protein sequence ID" value="KAH7932856.1"/>
    <property type="molecule type" value="Genomic_DNA"/>
</dbReference>
<evidence type="ECO:0000313" key="2">
    <source>
        <dbReference type="Proteomes" id="UP000821865"/>
    </source>
</evidence>
<sequence>MKQPGLGASVVKKLVKTVGRCDPKFVLTDRYFTGFKLAVFLVEKKMYLTGTVIANRTGGVAGTMPQDKTMQ</sequence>
<organism evidence="1 2">
    <name type="scientific">Dermacentor silvarum</name>
    <name type="common">Tick</name>
    <dbReference type="NCBI Taxonomy" id="543639"/>
    <lineage>
        <taxon>Eukaryota</taxon>
        <taxon>Metazoa</taxon>
        <taxon>Ecdysozoa</taxon>
        <taxon>Arthropoda</taxon>
        <taxon>Chelicerata</taxon>
        <taxon>Arachnida</taxon>
        <taxon>Acari</taxon>
        <taxon>Parasitiformes</taxon>
        <taxon>Ixodida</taxon>
        <taxon>Ixodoidea</taxon>
        <taxon>Ixodidae</taxon>
        <taxon>Rhipicephalinae</taxon>
        <taxon>Dermacentor</taxon>
    </lineage>
</organism>
<accession>A0ACB8C1Y6</accession>
<protein>
    <submittedName>
        <fullName evidence="1">Uncharacterized protein</fullName>
    </submittedName>
</protein>
<dbReference type="Proteomes" id="UP000821865">
    <property type="component" value="Chromosome 9"/>
</dbReference>
<gene>
    <name evidence="1" type="ORF">HPB49_003875</name>
</gene>
<name>A0ACB8C1Y6_DERSI</name>
<keyword evidence="2" id="KW-1185">Reference proteome</keyword>
<reference evidence="1" key="1">
    <citation type="submission" date="2020-05" db="EMBL/GenBank/DDBJ databases">
        <title>Large-scale comparative analyses of tick genomes elucidate their genetic diversity and vector capacities.</title>
        <authorList>
            <person name="Jia N."/>
            <person name="Wang J."/>
            <person name="Shi W."/>
            <person name="Du L."/>
            <person name="Sun Y."/>
            <person name="Zhan W."/>
            <person name="Jiang J."/>
            <person name="Wang Q."/>
            <person name="Zhang B."/>
            <person name="Ji P."/>
            <person name="Sakyi L.B."/>
            <person name="Cui X."/>
            <person name="Yuan T."/>
            <person name="Jiang B."/>
            <person name="Yang W."/>
            <person name="Lam T.T.-Y."/>
            <person name="Chang Q."/>
            <person name="Ding S."/>
            <person name="Wang X."/>
            <person name="Zhu J."/>
            <person name="Ruan X."/>
            <person name="Zhao L."/>
            <person name="Wei J."/>
            <person name="Que T."/>
            <person name="Du C."/>
            <person name="Cheng J."/>
            <person name="Dai P."/>
            <person name="Han X."/>
            <person name="Huang E."/>
            <person name="Gao Y."/>
            <person name="Liu J."/>
            <person name="Shao H."/>
            <person name="Ye R."/>
            <person name="Li L."/>
            <person name="Wei W."/>
            <person name="Wang X."/>
            <person name="Wang C."/>
            <person name="Yang T."/>
            <person name="Huo Q."/>
            <person name="Li W."/>
            <person name="Guo W."/>
            <person name="Chen H."/>
            <person name="Zhou L."/>
            <person name="Ni X."/>
            <person name="Tian J."/>
            <person name="Zhou Y."/>
            <person name="Sheng Y."/>
            <person name="Liu T."/>
            <person name="Pan Y."/>
            <person name="Xia L."/>
            <person name="Li J."/>
            <person name="Zhao F."/>
            <person name="Cao W."/>
        </authorList>
    </citation>
    <scope>NUCLEOTIDE SEQUENCE</scope>
    <source>
        <strain evidence="1">Dsil-2018</strain>
    </source>
</reference>
<comment type="caution">
    <text evidence="1">The sequence shown here is derived from an EMBL/GenBank/DDBJ whole genome shotgun (WGS) entry which is preliminary data.</text>
</comment>